<comment type="caution">
    <text evidence="2">The sequence shown here is derived from an EMBL/GenBank/DDBJ whole genome shotgun (WGS) entry which is preliminary data.</text>
</comment>
<feature type="transmembrane region" description="Helical" evidence="1">
    <location>
        <begin position="49"/>
        <end position="70"/>
    </location>
</feature>
<evidence type="ECO:0000313" key="2">
    <source>
        <dbReference type="EMBL" id="OCB78845.1"/>
    </source>
</evidence>
<keyword evidence="1" id="KW-0812">Transmembrane</keyword>
<evidence type="ECO:0000256" key="1">
    <source>
        <dbReference type="SAM" id="Phobius"/>
    </source>
</evidence>
<dbReference type="EMBL" id="LVEP01000001">
    <property type="protein sequence ID" value="OCB78845.1"/>
    <property type="molecule type" value="Genomic_DNA"/>
</dbReference>
<reference evidence="2 3" key="1">
    <citation type="submission" date="2016-03" db="EMBL/GenBank/DDBJ databases">
        <authorList>
            <person name="Ploux O."/>
        </authorList>
    </citation>
    <scope>NUCLEOTIDE SEQUENCE [LARGE SCALE GENOMIC DNA]</scope>
    <source>
        <strain evidence="2 3">LPB0076</strain>
    </source>
</reference>
<dbReference type="RefSeq" id="WP_066330864.1">
    <property type="nucleotide sequence ID" value="NZ_CP017688.1"/>
</dbReference>
<gene>
    <name evidence="2" type="ORF">LPBF_00220</name>
</gene>
<keyword evidence="1" id="KW-1133">Transmembrane helix</keyword>
<sequence>MKLKRGVLFPENQKEEPIVISEQESNKAKTKSTSVFFSDTFSNVDYQKMWRYIGIFIITLLLFIVLIFVINEFKKGQEEQVKEKATLVQEEINDCYGMLNALKTYKASRKRKEFIKSRINTKLDSLIFVRDNLKAQ</sequence>
<name>A0A1B9EA59_9FLAO</name>
<protein>
    <submittedName>
        <fullName evidence="2">Uncharacterized protein</fullName>
    </submittedName>
</protein>
<dbReference type="STRING" id="1763534.GCA_001831475_01936"/>
<proteinExistence type="predicted"/>
<dbReference type="AlphaFoldDB" id="A0A1B9EA59"/>
<keyword evidence="1" id="KW-0472">Membrane</keyword>
<organism evidence="2 3">
    <name type="scientific">Flavobacterium crassostreae</name>
    <dbReference type="NCBI Taxonomy" id="1763534"/>
    <lineage>
        <taxon>Bacteria</taxon>
        <taxon>Pseudomonadati</taxon>
        <taxon>Bacteroidota</taxon>
        <taxon>Flavobacteriia</taxon>
        <taxon>Flavobacteriales</taxon>
        <taxon>Flavobacteriaceae</taxon>
        <taxon>Flavobacterium</taxon>
    </lineage>
</organism>
<keyword evidence="3" id="KW-1185">Reference proteome</keyword>
<evidence type="ECO:0000313" key="3">
    <source>
        <dbReference type="Proteomes" id="UP000093510"/>
    </source>
</evidence>
<dbReference type="Proteomes" id="UP000093510">
    <property type="component" value="Unassembled WGS sequence"/>
</dbReference>
<accession>A0A1B9EA59</accession>